<dbReference type="AlphaFoldDB" id="A0A4Z1IR43"/>
<evidence type="ECO:0000256" key="2">
    <source>
        <dbReference type="SAM" id="Phobius"/>
    </source>
</evidence>
<proteinExistence type="predicted"/>
<feature type="region of interest" description="Disordered" evidence="1">
    <location>
        <begin position="264"/>
        <end position="283"/>
    </location>
</feature>
<reference evidence="4 5" key="1">
    <citation type="submission" date="2017-12" db="EMBL/GenBank/DDBJ databases">
        <title>Comparative genomics of Botrytis spp.</title>
        <authorList>
            <person name="Valero-Jimenez C.A."/>
            <person name="Tapia P."/>
            <person name="Veloso J."/>
            <person name="Silva-Moreno E."/>
            <person name="Staats M."/>
            <person name="Valdes J.H."/>
            <person name="Van Kan J.A.L."/>
        </authorList>
    </citation>
    <scope>NUCLEOTIDE SEQUENCE [LARGE SCALE GENOMIC DNA]</scope>
    <source>
        <strain evidence="4 5">Be9601</strain>
    </source>
</reference>
<sequence>MKELRRYQRPLIRALHPDKHSFASPFQQRKAHQAIKLISEAVETLKNEHSKASYTRQCSYIQFRDKRGSMRSTCDVRPMDLMSYSDWMIELLQLQSGDQGWLNRLGKNIYSEHVNWGWGYVYDQDQKPQLKWGGPDLMKLSFIDQCEEIEILIPRRTYRRPESLWKMQKNLLEKRWEEWELKNSDVERGLALMFLLLVVCWVIWLSLKKMSRRNKGDSSRKLEGEEKRTRRGGMTEIGIQGMKNEMSGQQLTQELSVKRLSLEEHSMDDELMDDQSISSEQSM</sequence>
<dbReference type="Proteomes" id="UP000297229">
    <property type="component" value="Unassembled WGS sequence"/>
</dbReference>
<keyword evidence="2" id="KW-0812">Transmembrane</keyword>
<dbReference type="InterPro" id="IPR036869">
    <property type="entry name" value="J_dom_sf"/>
</dbReference>
<organism evidence="4 5">
    <name type="scientific">Botrytis elliptica</name>
    <dbReference type="NCBI Taxonomy" id="278938"/>
    <lineage>
        <taxon>Eukaryota</taxon>
        <taxon>Fungi</taxon>
        <taxon>Dikarya</taxon>
        <taxon>Ascomycota</taxon>
        <taxon>Pezizomycotina</taxon>
        <taxon>Leotiomycetes</taxon>
        <taxon>Helotiales</taxon>
        <taxon>Sclerotiniaceae</taxon>
        <taxon>Botrytis</taxon>
    </lineage>
</organism>
<protein>
    <recommendedName>
        <fullName evidence="3">J domain-containing protein</fullName>
    </recommendedName>
</protein>
<dbReference type="Gene3D" id="1.10.287.110">
    <property type="entry name" value="DnaJ domain"/>
    <property type="match status" value="1"/>
</dbReference>
<evidence type="ECO:0000256" key="1">
    <source>
        <dbReference type="SAM" id="MobiDB-lite"/>
    </source>
</evidence>
<evidence type="ECO:0000259" key="3">
    <source>
        <dbReference type="PROSITE" id="PS50076"/>
    </source>
</evidence>
<keyword evidence="2" id="KW-1133">Transmembrane helix</keyword>
<keyword evidence="5" id="KW-1185">Reference proteome</keyword>
<feature type="domain" description="J" evidence="3">
    <location>
        <begin position="1"/>
        <end position="58"/>
    </location>
</feature>
<accession>A0A4Z1IR43</accession>
<dbReference type="InterPro" id="IPR001623">
    <property type="entry name" value="DnaJ_domain"/>
</dbReference>
<evidence type="ECO:0000313" key="5">
    <source>
        <dbReference type="Proteomes" id="UP000297229"/>
    </source>
</evidence>
<feature type="region of interest" description="Disordered" evidence="1">
    <location>
        <begin position="215"/>
        <end position="251"/>
    </location>
</feature>
<keyword evidence="2" id="KW-0472">Membrane</keyword>
<comment type="caution">
    <text evidence="4">The sequence shown here is derived from an EMBL/GenBank/DDBJ whole genome shotgun (WGS) entry which is preliminary data.</text>
</comment>
<evidence type="ECO:0000313" key="4">
    <source>
        <dbReference type="EMBL" id="TGO63961.1"/>
    </source>
</evidence>
<gene>
    <name evidence="4" type="ORF">BELL_1057g00010</name>
</gene>
<dbReference type="EMBL" id="PQXM01001055">
    <property type="protein sequence ID" value="TGO63961.1"/>
    <property type="molecule type" value="Genomic_DNA"/>
</dbReference>
<dbReference type="PROSITE" id="PS50076">
    <property type="entry name" value="DNAJ_2"/>
    <property type="match status" value="1"/>
</dbReference>
<feature type="transmembrane region" description="Helical" evidence="2">
    <location>
        <begin position="189"/>
        <end position="207"/>
    </location>
</feature>
<feature type="compositionally biased region" description="Basic and acidic residues" evidence="1">
    <location>
        <begin position="215"/>
        <end position="228"/>
    </location>
</feature>
<dbReference type="SUPFAM" id="SSF46565">
    <property type="entry name" value="Chaperone J-domain"/>
    <property type="match status" value="1"/>
</dbReference>
<name>A0A4Z1IR43_9HELO</name>